<feature type="region of interest" description="Disordered" evidence="1">
    <location>
        <begin position="212"/>
        <end position="235"/>
    </location>
</feature>
<accession>A0A915EL33</accession>
<dbReference type="WBParaSite" id="jg6518">
    <property type="protein sequence ID" value="jg6518"/>
    <property type="gene ID" value="jg6518"/>
</dbReference>
<keyword evidence="2" id="KW-1185">Reference proteome</keyword>
<protein>
    <submittedName>
        <fullName evidence="3">Uncharacterized protein</fullName>
    </submittedName>
</protein>
<dbReference type="Proteomes" id="UP000887574">
    <property type="component" value="Unplaced"/>
</dbReference>
<dbReference type="AlphaFoldDB" id="A0A915EL33"/>
<organism evidence="2 3">
    <name type="scientific">Ditylenchus dipsaci</name>
    <dbReference type="NCBI Taxonomy" id="166011"/>
    <lineage>
        <taxon>Eukaryota</taxon>
        <taxon>Metazoa</taxon>
        <taxon>Ecdysozoa</taxon>
        <taxon>Nematoda</taxon>
        <taxon>Chromadorea</taxon>
        <taxon>Rhabditida</taxon>
        <taxon>Tylenchina</taxon>
        <taxon>Tylenchomorpha</taxon>
        <taxon>Sphaerularioidea</taxon>
        <taxon>Anguinidae</taxon>
        <taxon>Anguininae</taxon>
        <taxon>Ditylenchus</taxon>
    </lineage>
</organism>
<reference evidence="3" key="1">
    <citation type="submission" date="2022-11" db="UniProtKB">
        <authorList>
            <consortium name="WormBaseParasite"/>
        </authorList>
    </citation>
    <scope>IDENTIFICATION</scope>
</reference>
<proteinExistence type="predicted"/>
<sequence length="255" mass="27840">MFKIKAIATLYVEKNEHGEAEELKTIKLQVPRGTTVRDFVTEALKKAGLGSSFGCVGVQYSSKKFDKFLDVGYDEIFACHQEIGRSIGGEVVAASKKEDDDLSTCKSHGDDDGNTLSCSTGLATEKLDETSEHHATYAEVVKMGAEAKDIEMPEKDDLNLKASKEVGEMSETFETLKQAEEFKEDVEAPKEEQNVSKVTFSEQVVVFNKAEQDVQESEKIGGTASEILPSTPPPVGAIKKGWFGNVFSPSSVKKN</sequence>
<evidence type="ECO:0000256" key="1">
    <source>
        <dbReference type="SAM" id="MobiDB-lite"/>
    </source>
</evidence>
<name>A0A915EL33_9BILA</name>
<evidence type="ECO:0000313" key="3">
    <source>
        <dbReference type="WBParaSite" id="jg6518"/>
    </source>
</evidence>
<evidence type="ECO:0000313" key="2">
    <source>
        <dbReference type="Proteomes" id="UP000887574"/>
    </source>
</evidence>